<comment type="caution">
    <text evidence="2">The sequence shown here is derived from an EMBL/GenBank/DDBJ whole genome shotgun (WGS) entry which is preliminary data.</text>
</comment>
<feature type="region of interest" description="Disordered" evidence="1">
    <location>
        <begin position="184"/>
        <end position="207"/>
    </location>
</feature>
<reference evidence="2" key="1">
    <citation type="submission" date="2020-09" db="EMBL/GenBank/DDBJ databases">
        <authorList>
            <person name="Kikuchi T."/>
        </authorList>
    </citation>
    <scope>NUCLEOTIDE SEQUENCE</scope>
    <source>
        <strain evidence="2">SH1</strain>
    </source>
</reference>
<evidence type="ECO:0000313" key="2">
    <source>
        <dbReference type="EMBL" id="CAD5221846.1"/>
    </source>
</evidence>
<protein>
    <submittedName>
        <fullName evidence="2">Uncharacterized protein</fullName>
    </submittedName>
</protein>
<feature type="compositionally biased region" description="Polar residues" evidence="1">
    <location>
        <begin position="268"/>
        <end position="291"/>
    </location>
</feature>
<dbReference type="Proteomes" id="UP000783686">
    <property type="component" value="Unassembled WGS sequence"/>
</dbReference>
<feature type="compositionally biased region" description="Polar residues" evidence="1">
    <location>
        <begin position="86"/>
        <end position="96"/>
    </location>
</feature>
<feature type="compositionally biased region" description="Basic and acidic residues" evidence="1">
    <location>
        <begin position="292"/>
        <end position="306"/>
    </location>
</feature>
<feature type="compositionally biased region" description="Basic and acidic residues" evidence="1">
    <location>
        <begin position="484"/>
        <end position="497"/>
    </location>
</feature>
<feature type="region of interest" description="Disordered" evidence="1">
    <location>
        <begin position="336"/>
        <end position="373"/>
    </location>
</feature>
<feature type="compositionally biased region" description="Low complexity" evidence="1">
    <location>
        <begin position="144"/>
        <end position="156"/>
    </location>
</feature>
<feature type="compositionally biased region" description="Polar residues" evidence="1">
    <location>
        <begin position="336"/>
        <end position="356"/>
    </location>
</feature>
<evidence type="ECO:0000313" key="3">
    <source>
        <dbReference type="Proteomes" id="UP000614601"/>
    </source>
</evidence>
<feature type="region of interest" description="Disordered" evidence="1">
    <location>
        <begin position="78"/>
        <end position="169"/>
    </location>
</feature>
<feature type="compositionally biased region" description="Basic and acidic residues" evidence="1">
    <location>
        <begin position="98"/>
        <end position="110"/>
    </location>
</feature>
<dbReference type="AlphaFoldDB" id="A0A811L0N2"/>
<sequence length="534" mass="59321">MDTVKRRLCCCLYKDRQAKYSNADAVQYDVNGNNTVVITQPIKTNGFDFHDVGETPRTGNANSGFEDDGQEFDEINLDDKHGIPNGTRNGITSGTGAKNERYDFVLHRTNDGLGDGEDKDGKPRHDSKKLQKSNTKQDVDSKNGKIVSKNSKNSSKNGRKNDENNEVTQVTSLMLDDIYGARNDKDDVQSEEYTEPENNVVTSASEEDIKFSQTAGVHRFQIDDDADNSTVKSTSATSKPVLKVRSNEETVIKVTPSHEDTVAQQKTEYNERANSNTNSTVLKNSPHSSYTKYHDHPDNETQKDEYVPAETVLKRAAYLNKLPSLDDDPIIVTATDVRSQKSGTSNISPESASRSKIITSWSDEISSEDENDEKRYDSLTTKYNGVSTSHTVEVRDTVSYSSKPTYQDKTVLKASPNGNHSTVTTQATKSTVKYTVEPPESLNIKNVNKDDVNYDEDNYIITDHEAVINSSVNTPTEPKLSLHAIREESKDSSDKDTTTPSTSDRSRPNVSMYGELNEESSDEVSTGRSGHNRF</sequence>
<evidence type="ECO:0000256" key="1">
    <source>
        <dbReference type="SAM" id="MobiDB-lite"/>
    </source>
</evidence>
<accession>A0A811L0N2</accession>
<dbReference type="Proteomes" id="UP000614601">
    <property type="component" value="Unassembled WGS sequence"/>
</dbReference>
<feature type="region of interest" description="Disordered" evidence="1">
    <location>
        <begin position="268"/>
        <end position="306"/>
    </location>
</feature>
<organism evidence="2 3">
    <name type="scientific">Bursaphelenchus okinawaensis</name>
    <dbReference type="NCBI Taxonomy" id="465554"/>
    <lineage>
        <taxon>Eukaryota</taxon>
        <taxon>Metazoa</taxon>
        <taxon>Ecdysozoa</taxon>
        <taxon>Nematoda</taxon>
        <taxon>Chromadorea</taxon>
        <taxon>Rhabditida</taxon>
        <taxon>Tylenchina</taxon>
        <taxon>Tylenchomorpha</taxon>
        <taxon>Aphelenchoidea</taxon>
        <taxon>Aphelenchoididae</taxon>
        <taxon>Bursaphelenchus</taxon>
    </lineage>
</organism>
<name>A0A811L0N2_9BILA</name>
<dbReference type="EMBL" id="CAJFCW020000004">
    <property type="protein sequence ID" value="CAG9115554.1"/>
    <property type="molecule type" value="Genomic_DNA"/>
</dbReference>
<feature type="region of interest" description="Disordered" evidence="1">
    <location>
        <begin position="483"/>
        <end position="534"/>
    </location>
</feature>
<feature type="compositionally biased region" description="Polar residues" evidence="1">
    <location>
        <begin position="523"/>
        <end position="534"/>
    </location>
</feature>
<keyword evidence="3" id="KW-1185">Reference proteome</keyword>
<gene>
    <name evidence="2" type="ORF">BOKJ2_LOCUS9649</name>
</gene>
<dbReference type="EMBL" id="CAJFDH010000004">
    <property type="protein sequence ID" value="CAD5221846.1"/>
    <property type="molecule type" value="Genomic_DNA"/>
</dbReference>
<dbReference type="OrthoDB" id="5839805at2759"/>
<proteinExistence type="predicted"/>